<evidence type="ECO:0000256" key="1">
    <source>
        <dbReference type="ARBA" id="ARBA00004196"/>
    </source>
</evidence>
<keyword evidence="3" id="KW-0479">Metal-binding</keyword>
<dbReference type="GO" id="GO:0030001">
    <property type="term" value="P:metal ion transport"/>
    <property type="evidence" value="ECO:0007669"/>
    <property type="project" value="InterPro"/>
</dbReference>
<dbReference type="GO" id="GO:0007155">
    <property type="term" value="P:cell adhesion"/>
    <property type="evidence" value="ECO:0007669"/>
    <property type="project" value="InterPro"/>
</dbReference>
<dbReference type="AlphaFoldDB" id="A0A2H0NAU4"/>
<evidence type="ECO:0000256" key="2">
    <source>
        <dbReference type="ARBA" id="ARBA00022448"/>
    </source>
</evidence>
<dbReference type="EMBL" id="PCWR01000070">
    <property type="protein sequence ID" value="PIR06011.1"/>
    <property type="molecule type" value="Genomic_DNA"/>
</dbReference>
<name>A0A2H0NAU4_9BACT</name>
<dbReference type="PANTHER" id="PTHR42953:SF1">
    <property type="entry name" value="METAL-BINDING PROTEIN HI_0362-RELATED"/>
    <property type="match status" value="1"/>
</dbReference>
<keyword evidence="4" id="KW-0732">Signal</keyword>
<evidence type="ECO:0008006" key="9">
    <source>
        <dbReference type="Google" id="ProtNLM"/>
    </source>
</evidence>
<protein>
    <recommendedName>
        <fullName evidence="9">Zinc ABC transporter substrate-binding protein</fullName>
    </recommendedName>
</protein>
<dbReference type="InterPro" id="IPR006127">
    <property type="entry name" value="ZnuA-like"/>
</dbReference>
<dbReference type="InterPro" id="IPR006128">
    <property type="entry name" value="Lipoprotein_PsaA-like"/>
</dbReference>
<comment type="caution">
    <text evidence="7">The sequence shown here is derived from an EMBL/GenBank/DDBJ whole genome shotgun (WGS) entry which is preliminary data.</text>
</comment>
<dbReference type="Proteomes" id="UP000228867">
    <property type="component" value="Unassembled WGS sequence"/>
</dbReference>
<accession>A0A2H0NAU4</accession>
<dbReference type="GO" id="GO:0030313">
    <property type="term" value="C:cell envelope"/>
    <property type="evidence" value="ECO:0007669"/>
    <property type="project" value="UniProtKB-SubCell"/>
</dbReference>
<comment type="similarity">
    <text evidence="5">Belongs to the bacterial solute-binding protein 9 family.</text>
</comment>
<reference evidence="7 8" key="1">
    <citation type="submission" date="2017-09" db="EMBL/GenBank/DDBJ databases">
        <title>Depth-based differentiation of microbial function through sediment-hosted aquifers and enrichment of novel symbionts in the deep terrestrial subsurface.</title>
        <authorList>
            <person name="Probst A.J."/>
            <person name="Ladd B."/>
            <person name="Jarett J.K."/>
            <person name="Geller-Mcgrath D.E."/>
            <person name="Sieber C.M."/>
            <person name="Emerson J.B."/>
            <person name="Anantharaman K."/>
            <person name="Thomas B.C."/>
            <person name="Malmstrom R."/>
            <person name="Stieglmeier M."/>
            <person name="Klingl A."/>
            <person name="Woyke T."/>
            <person name="Ryan C.M."/>
            <person name="Banfield J.F."/>
        </authorList>
    </citation>
    <scope>NUCLEOTIDE SEQUENCE [LARGE SCALE GENOMIC DNA]</scope>
    <source>
        <strain evidence="7">CG11_big_fil_rev_8_21_14_0_20_38_23</strain>
    </source>
</reference>
<dbReference type="SUPFAM" id="SSF53807">
    <property type="entry name" value="Helical backbone' metal receptor"/>
    <property type="match status" value="1"/>
</dbReference>
<dbReference type="Gene3D" id="3.40.50.1980">
    <property type="entry name" value="Nitrogenase molybdenum iron protein domain"/>
    <property type="match status" value="2"/>
</dbReference>
<evidence type="ECO:0000256" key="3">
    <source>
        <dbReference type="ARBA" id="ARBA00022723"/>
    </source>
</evidence>
<dbReference type="PANTHER" id="PTHR42953">
    <property type="entry name" value="HIGH-AFFINITY ZINC UPTAKE SYSTEM PROTEIN ZNUA-RELATED"/>
    <property type="match status" value="1"/>
</dbReference>
<organism evidence="7 8">
    <name type="scientific">Candidatus Jorgensenbacteria bacterium CG11_big_fil_rev_8_21_14_0_20_38_23</name>
    <dbReference type="NCBI Taxonomy" id="1974594"/>
    <lineage>
        <taxon>Bacteria</taxon>
        <taxon>Candidatus Joergenseniibacteriota</taxon>
    </lineage>
</organism>
<dbReference type="Pfam" id="PF01297">
    <property type="entry name" value="ZnuA"/>
    <property type="match status" value="1"/>
</dbReference>
<keyword evidence="6" id="KW-1133">Transmembrane helix</keyword>
<evidence type="ECO:0000313" key="7">
    <source>
        <dbReference type="EMBL" id="PIR06011.1"/>
    </source>
</evidence>
<dbReference type="InterPro" id="IPR006129">
    <property type="entry name" value="AdhesinB"/>
</dbReference>
<keyword evidence="6" id="KW-0812">Transmembrane</keyword>
<comment type="subcellular location">
    <subcellularLocation>
        <location evidence="1">Cell envelope</location>
    </subcellularLocation>
</comment>
<evidence type="ECO:0000256" key="5">
    <source>
        <dbReference type="RuleBase" id="RU003512"/>
    </source>
</evidence>
<keyword evidence="2 5" id="KW-0813">Transport</keyword>
<evidence type="ECO:0000256" key="6">
    <source>
        <dbReference type="SAM" id="Phobius"/>
    </source>
</evidence>
<evidence type="ECO:0000256" key="4">
    <source>
        <dbReference type="ARBA" id="ARBA00022729"/>
    </source>
</evidence>
<feature type="transmembrane region" description="Helical" evidence="6">
    <location>
        <begin position="7"/>
        <end position="26"/>
    </location>
</feature>
<proteinExistence type="inferred from homology"/>
<dbReference type="PRINTS" id="PR00691">
    <property type="entry name" value="ADHESINB"/>
</dbReference>
<keyword evidence="6" id="KW-0472">Membrane</keyword>
<dbReference type="InterPro" id="IPR050492">
    <property type="entry name" value="Bact_metal-bind_prot9"/>
</dbReference>
<gene>
    <name evidence="7" type="ORF">COV54_03525</name>
</gene>
<dbReference type="PRINTS" id="PR00690">
    <property type="entry name" value="ADHESNFAMILY"/>
</dbReference>
<sequence>MLKSKKIIIFLLVILIFLIISGFLILKSKSLSFSVGEKLKVGATIFPLYDIIKNIGGDKIVAVLILPSGASPHTFEVTPEQIKNLIGAKAIFQIGHQIDNWIKNVSQAIPQAQIITVDKNINFLARDGEIDPHYWLSLKNGEIIAQNILANLISLDPSNKDYYQNNFVHYVQKLEALDQAIKNDLSSLKSRYLLTLHDAFYYFARDYSLKVVGSFEPGGKEIKPHELIDLEKKIKEYKIGVVFSEPQLSQSLILPFFQDLKLKIFVLDPLGGAEGRDTYLNLLKYDAQTIKEALNL</sequence>
<dbReference type="GO" id="GO:0046872">
    <property type="term" value="F:metal ion binding"/>
    <property type="evidence" value="ECO:0007669"/>
    <property type="project" value="UniProtKB-KW"/>
</dbReference>
<evidence type="ECO:0000313" key="8">
    <source>
        <dbReference type="Proteomes" id="UP000228867"/>
    </source>
</evidence>